<feature type="region of interest" description="Disordered" evidence="1">
    <location>
        <begin position="147"/>
        <end position="297"/>
    </location>
</feature>
<dbReference type="EMBL" id="LT635623">
    <property type="protein sequence ID" value="VUZ97490.1"/>
    <property type="molecule type" value="Genomic_DNA"/>
</dbReference>
<feature type="compositionally biased region" description="Basic residues" evidence="1">
    <location>
        <begin position="190"/>
        <end position="209"/>
    </location>
</feature>
<organism evidence="2 3">
    <name type="scientific">Plasmodium vivax</name>
    <name type="common">malaria parasite P. vivax</name>
    <dbReference type="NCBI Taxonomy" id="5855"/>
    <lineage>
        <taxon>Eukaryota</taxon>
        <taxon>Sar</taxon>
        <taxon>Alveolata</taxon>
        <taxon>Apicomplexa</taxon>
        <taxon>Aconoidasida</taxon>
        <taxon>Haemosporida</taxon>
        <taxon>Plasmodiidae</taxon>
        <taxon>Plasmodium</taxon>
        <taxon>Plasmodium (Plasmodium)</taxon>
    </lineage>
</organism>
<dbReference type="VEuPathDB" id="PlasmoDB:PVW1_120036000"/>
<gene>
    <name evidence="2" type="ORF">PVP01_1221600</name>
</gene>
<protein>
    <submittedName>
        <fullName evidence="2">Uncharacterized protein</fullName>
    </submittedName>
</protein>
<feature type="compositionally biased region" description="Basic and acidic residues" evidence="1">
    <location>
        <begin position="226"/>
        <end position="238"/>
    </location>
</feature>
<dbReference type="VEuPathDB" id="PlasmoDB:PVPAM_120026200"/>
<accession>A0A564ZYW8</accession>
<dbReference type="Proteomes" id="UP000220605">
    <property type="component" value="Chromosome 12"/>
</dbReference>
<reference evidence="3" key="1">
    <citation type="submission" date="2016-07" db="EMBL/GenBank/DDBJ databases">
        <authorList>
            <consortium name="Pathogen Informatics"/>
        </authorList>
    </citation>
    <scope>NUCLEOTIDE SEQUENCE [LARGE SCALE GENOMIC DNA]</scope>
</reference>
<dbReference type="AlphaFoldDB" id="A0A564ZYW8"/>
<dbReference type="VEuPathDB" id="PlasmoDB:PVP01_1221600"/>
<feature type="compositionally biased region" description="Basic residues" evidence="1">
    <location>
        <begin position="280"/>
        <end position="296"/>
    </location>
</feature>
<proteinExistence type="predicted"/>
<dbReference type="VEuPathDB" id="PlasmoDB:PVX_082585"/>
<dbReference type="OrthoDB" id="391995at2759"/>
<sequence>MDPASEDTCCYCLGSTDGRPYHHVMWKSYKMCLRCKTDLKNCLSCERKIKEKTSSRRYTPCCRSTYDHLCDICCELPIICCKKKLGDAIPEVLYALDLHMSIRVPPNFLTYQNIYTFNKERFNDANHRCTFEYDHVGYAHRGERVDSVEPAQHSEVAAKGRDPPNGKNGKATTEGDFKSEQNQKKDIKTLLRKLTRSGHRPKKKKKKREVTRTGEDTQRVSFSRPQKKDNKENNKVEGGRSGGDALMCAAKGEGSDPHDVASPIKVPPTEGINQPDETHRRRREPKNHHLKKKLFSKKSSLYSKATAPLLDYLKLLRSRTKERGRDRRGGVSRRQGGAPLEEQKGNTTADVKNEKRLAMRFSTRFSTRFPTRFSTRIASRIATRMATRIGSKAVTQVDGQMAAAPPRKSHDLHLVLSFTNRANEEEIFTRLLHNELKVTDVLYLRNMFRQNGDGEKAIASCNCVVVSQKKLLLLHEQNKMIPNYAYRKLKLHELLPPNKDHLKLVDHLSLADCLPEISLFFYMSHELMHTYLWVSHLGTSGQFGTSEQFATSAPFDTSAQFEQIRKIVKKLHGRSFHAGSENNRGDKLHKRLAYYLSPELEEALCVFASIQFMHHMRAVNAGGCESGHPQFFGGEHSHAPECELINYYIRTCERGGSPMYGKNYRELKRIMKNYTLVDILHIIGDINRARFYPVVSLRLLRAVVSSIRVVR</sequence>
<evidence type="ECO:0000313" key="2">
    <source>
        <dbReference type="EMBL" id="VUZ97490.1"/>
    </source>
</evidence>
<name>A0A564ZYW8_PLAVI</name>
<evidence type="ECO:0000313" key="3">
    <source>
        <dbReference type="Proteomes" id="UP000220605"/>
    </source>
</evidence>
<evidence type="ECO:0000256" key="1">
    <source>
        <dbReference type="SAM" id="MobiDB-lite"/>
    </source>
</evidence>
<feature type="compositionally biased region" description="Basic and acidic residues" evidence="1">
    <location>
        <begin position="173"/>
        <end position="189"/>
    </location>
</feature>
<feature type="region of interest" description="Disordered" evidence="1">
    <location>
        <begin position="321"/>
        <end position="349"/>
    </location>
</feature>